<evidence type="ECO:0000256" key="9">
    <source>
        <dbReference type="ARBA" id="ARBA00023288"/>
    </source>
</evidence>
<evidence type="ECO:0000256" key="13">
    <source>
        <dbReference type="PROSITE-ProRule" id="PRU01373"/>
    </source>
</evidence>
<dbReference type="GO" id="GO:0071972">
    <property type="term" value="F:peptidoglycan L,D-transpeptidase activity"/>
    <property type="evidence" value="ECO:0007669"/>
    <property type="project" value="TreeGrafter"/>
</dbReference>
<dbReference type="InterPro" id="IPR038063">
    <property type="entry name" value="Transpep_catalytic_dom"/>
</dbReference>
<keyword evidence="11 13" id="KW-0961">Cell wall biogenesis/degradation</keyword>
<dbReference type="AlphaFoldDB" id="A0A2R7YW90"/>
<keyword evidence="8" id="KW-0564">Palmitate</keyword>
<keyword evidence="2" id="KW-1003">Cell membrane</keyword>
<keyword evidence="5 13" id="KW-0133">Cell shape</keyword>
<keyword evidence="18" id="KW-1185">Reference proteome</keyword>
<dbReference type="UniPathway" id="UPA00219"/>
<feature type="signal peptide" evidence="15">
    <location>
        <begin position="1"/>
        <end position="22"/>
    </location>
</feature>
<feature type="active site" description="Proton donor/acceptor" evidence="13">
    <location>
        <position position="330"/>
    </location>
</feature>
<feature type="active site" description="Nucleophile" evidence="13">
    <location>
        <position position="348"/>
    </location>
</feature>
<keyword evidence="6 13" id="KW-0573">Peptidoglycan synthesis</keyword>
<dbReference type="GO" id="GO:0071555">
    <property type="term" value="P:cell wall organization"/>
    <property type="evidence" value="ECO:0007669"/>
    <property type="project" value="UniProtKB-UniRule"/>
</dbReference>
<evidence type="ECO:0000256" key="8">
    <source>
        <dbReference type="ARBA" id="ARBA00023139"/>
    </source>
</evidence>
<evidence type="ECO:0000313" key="17">
    <source>
        <dbReference type="EMBL" id="PUA80632.1"/>
    </source>
</evidence>
<dbReference type="Gene3D" id="2.40.440.10">
    <property type="entry name" value="L,D-transpeptidase catalytic domain-like"/>
    <property type="match status" value="1"/>
</dbReference>
<dbReference type="FunFam" id="2.40.440.10:FF:000005">
    <property type="entry name" value="L,D-transpeptidase 2"/>
    <property type="match status" value="1"/>
</dbReference>
<evidence type="ECO:0000313" key="18">
    <source>
        <dbReference type="Proteomes" id="UP000244867"/>
    </source>
</evidence>
<gene>
    <name evidence="17" type="ORF">C7S10_12805</name>
</gene>
<dbReference type="InterPro" id="IPR041280">
    <property type="entry name" value="Big_10"/>
</dbReference>
<evidence type="ECO:0000259" key="16">
    <source>
        <dbReference type="PROSITE" id="PS52029"/>
    </source>
</evidence>
<dbReference type="InterPro" id="IPR005490">
    <property type="entry name" value="LD_TPept_cat_dom"/>
</dbReference>
<feature type="chain" id="PRO_5038530168" description="L,D-TPase catalytic domain-containing protein" evidence="15">
    <location>
        <begin position="23"/>
        <end position="401"/>
    </location>
</feature>
<evidence type="ECO:0000256" key="5">
    <source>
        <dbReference type="ARBA" id="ARBA00022960"/>
    </source>
</evidence>
<dbReference type="GO" id="GO:0005576">
    <property type="term" value="C:extracellular region"/>
    <property type="evidence" value="ECO:0007669"/>
    <property type="project" value="TreeGrafter"/>
</dbReference>
<evidence type="ECO:0000256" key="7">
    <source>
        <dbReference type="ARBA" id="ARBA00023136"/>
    </source>
</evidence>
<feature type="domain" description="L,D-TPase catalytic" evidence="16">
    <location>
        <begin position="246"/>
        <end position="372"/>
    </location>
</feature>
<keyword evidence="10" id="KW-0012">Acyltransferase</keyword>
<dbReference type="Proteomes" id="UP000244867">
    <property type="component" value="Unassembled WGS sequence"/>
</dbReference>
<keyword evidence="7" id="KW-0472">Membrane</keyword>
<evidence type="ECO:0000256" key="15">
    <source>
        <dbReference type="SAM" id="SignalP"/>
    </source>
</evidence>
<evidence type="ECO:0000256" key="10">
    <source>
        <dbReference type="ARBA" id="ARBA00023315"/>
    </source>
</evidence>
<evidence type="ECO:0000256" key="2">
    <source>
        <dbReference type="ARBA" id="ARBA00022475"/>
    </source>
</evidence>
<accession>A0A2R7YW90</accession>
<dbReference type="Pfam" id="PF17964">
    <property type="entry name" value="Big_10"/>
    <property type="match status" value="1"/>
</dbReference>
<evidence type="ECO:0000256" key="12">
    <source>
        <dbReference type="ARBA" id="ARBA00060592"/>
    </source>
</evidence>
<name>A0A2R7YW90_9ACTN</name>
<dbReference type="EMBL" id="PYXZ01000005">
    <property type="protein sequence ID" value="PUA80632.1"/>
    <property type="molecule type" value="Genomic_DNA"/>
</dbReference>
<dbReference type="GO" id="GO:0016746">
    <property type="term" value="F:acyltransferase activity"/>
    <property type="evidence" value="ECO:0007669"/>
    <property type="project" value="UniProtKB-KW"/>
</dbReference>
<comment type="caution">
    <text evidence="17">The sequence shown here is derived from an EMBL/GenBank/DDBJ whole genome shotgun (WGS) entry which is preliminary data.</text>
</comment>
<proteinExistence type="predicted"/>
<dbReference type="GO" id="GO:0008360">
    <property type="term" value="P:regulation of cell shape"/>
    <property type="evidence" value="ECO:0007669"/>
    <property type="project" value="UniProtKB-UniRule"/>
</dbReference>
<evidence type="ECO:0000256" key="11">
    <source>
        <dbReference type="ARBA" id="ARBA00023316"/>
    </source>
</evidence>
<dbReference type="Gene3D" id="2.60.40.3780">
    <property type="match status" value="1"/>
</dbReference>
<evidence type="ECO:0000256" key="4">
    <source>
        <dbReference type="ARBA" id="ARBA00022729"/>
    </source>
</evidence>
<protein>
    <recommendedName>
        <fullName evidence="16">L,D-TPase catalytic domain-containing protein</fullName>
    </recommendedName>
</protein>
<keyword evidence="9" id="KW-0449">Lipoprotein</keyword>
<reference evidence="17 18" key="1">
    <citation type="submission" date="2018-03" db="EMBL/GenBank/DDBJ databases">
        <authorList>
            <person name="Keele B.F."/>
        </authorList>
    </citation>
    <scope>NUCLEOTIDE SEQUENCE [LARGE SCALE GENOMIC DNA]</scope>
    <source>
        <strain evidence="17 18">IB-3</strain>
    </source>
</reference>
<dbReference type="CDD" id="cd16913">
    <property type="entry name" value="YkuD_like"/>
    <property type="match status" value="1"/>
</dbReference>
<dbReference type="PROSITE" id="PS51257">
    <property type="entry name" value="PROKAR_LIPOPROTEIN"/>
    <property type="match status" value="1"/>
</dbReference>
<dbReference type="PROSITE" id="PS52029">
    <property type="entry name" value="LD_TPASE"/>
    <property type="match status" value="1"/>
</dbReference>
<dbReference type="Pfam" id="PF03734">
    <property type="entry name" value="YkuD"/>
    <property type="match status" value="1"/>
</dbReference>
<keyword evidence="4 15" id="KW-0732">Signal</keyword>
<evidence type="ECO:0000256" key="6">
    <source>
        <dbReference type="ARBA" id="ARBA00022984"/>
    </source>
</evidence>
<evidence type="ECO:0000256" key="1">
    <source>
        <dbReference type="ARBA" id="ARBA00004752"/>
    </source>
</evidence>
<dbReference type="RefSeq" id="WP_108344826.1">
    <property type="nucleotide sequence ID" value="NZ_PYXZ01000005.1"/>
</dbReference>
<dbReference type="OrthoDB" id="5242354at2"/>
<sequence length="401" mass="42714">MSARLRAIGAALLLTASLAACDAAGSAGGSADADGSSSGSTEATEQAAPVKPVKITATASDLRSVNIAQPLRIRAAEGTLEGVDVTAKDGTPLQGDVKGEAWVLSSRLEPGTDYVARARATRSDGESVTKVLRFHTEDLTLAEQAYPSVAPLAGETVGVGMPVVVKFDLPVTDKAAFERHMTVTTTPAQAGSWHWFSDTQVRYRPKTYWQAGTDVSVDLDLNSIPAGNGIYGQESRRVDFHIGDANVYKVNAQTHQMQVFSNGTLLRTIPITTGKAGFTTRSGTKVISEKFAEKRMNSETVGISSSDPEAYDIDDVQWAMRLTDTGEFIHAAPWSVGSQGYANVSHGCTGMSTENAAWLYAMTKRGDVVEYTGTDRYMTLDNGYGDWNEDFAAYKAGSALG</sequence>
<evidence type="ECO:0000256" key="3">
    <source>
        <dbReference type="ARBA" id="ARBA00022679"/>
    </source>
</evidence>
<organism evidence="17 18">
    <name type="scientific">Nocardioides currus</name>
    <dbReference type="NCBI Taxonomy" id="2133958"/>
    <lineage>
        <taxon>Bacteria</taxon>
        <taxon>Bacillati</taxon>
        <taxon>Actinomycetota</taxon>
        <taxon>Actinomycetes</taxon>
        <taxon>Propionibacteriales</taxon>
        <taxon>Nocardioidaceae</taxon>
        <taxon>Nocardioides</taxon>
    </lineage>
</organism>
<feature type="region of interest" description="Disordered" evidence="14">
    <location>
        <begin position="27"/>
        <end position="50"/>
    </location>
</feature>
<comment type="pathway">
    <text evidence="1 13">Cell wall biogenesis; peptidoglycan biosynthesis.</text>
</comment>
<comment type="pathway">
    <text evidence="12">Glycan biosynthesis.</text>
</comment>
<dbReference type="SUPFAM" id="SSF141523">
    <property type="entry name" value="L,D-transpeptidase catalytic domain-like"/>
    <property type="match status" value="1"/>
</dbReference>
<dbReference type="PANTHER" id="PTHR30582:SF2">
    <property type="entry name" value="L,D-TRANSPEPTIDASE YCIB-RELATED"/>
    <property type="match status" value="1"/>
</dbReference>
<dbReference type="GO" id="GO:0018104">
    <property type="term" value="P:peptidoglycan-protein cross-linking"/>
    <property type="evidence" value="ECO:0007669"/>
    <property type="project" value="TreeGrafter"/>
</dbReference>
<keyword evidence="3" id="KW-0808">Transferase</keyword>
<feature type="compositionally biased region" description="Low complexity" evidence="14">
    <location>
        <begin position="27"/>
        <end position="48"/>
    </location>
</feature>
<dbReference type="Gene3D" id="2.60.40.3710">
    <property type="match status" value="1"/>
</dbReference>
<dbReference type="PANTHER" id="PTHR30582">
    <property type="entry name" value="L,D-TRANSPEPTIDASE"/>
    <property type="match status" value="1"/>
</dbReference>
<dbReference type="CDD" id="cd13432">
    <property type="entry name" value="LDT_IgD_like_2"/>
    <property type="match status" value="1"/>
</dbReference>
<dbReference type="InterPro" id="IPR050979">
    <property type="entry name" value="LD-transpeptidase"/>
</dbReference>
<evidence type="ECO:0000256" key="14">
    <source>
        <dbReference type="SAM" id="MobiDB-lite"/>
    </source>
</evidence>